<keyword evidence="2" id="KW-1185">Reference proteome</keyword>
<protein>
    <recommendedName>
        <fullName evidence="3">Lipoprotein</fullName>
    </recommendedName>
</protein>
<comment type="caution">
    <text evidence="1">The sequence shown here is derived from an EMBL/GenBank/DDBJ whole genome shotgun (WGS) entry which is preliminary data.</text>
</comment>
<accession>A0ABY2C278</accession>
<dbReference type="Proteomes" id="UP000294721">
    <property type="component" value="Unassembled WGS sequence"/>
</dbReference>
<gene>
    <name evidence="1" type="ORF">EV680_10275</name>
</gene>
<evidence type="ECO:0008006" key="3">
    <source>
        <dbReference type="Google" id="ProtNLM"/>
    </source>
</evidence>
<evidence type="ECO:0000313" key="1">
    <source>
        <dbReference type="EMBL" id="TCP10178.1"/>
    </source>
</evidence>
<dbReference type="EMBL" id="SLXE01000002">
    <property type="protein sequence ID" value="TCP10178.1"/>
    <property type="molecule type" value="Genomic_DNA"/>
</dbReference>
<name>A0ABY2C278_9NEIS</name>
<reference evidence="1 2" key="1">
    <citation type="submission" date="2019-03" db="EMBL/GenBank/DDBJ databases">
        <title>Genomic Encyclopedia of Type Strains, Phase IV (KMG-IV): sequencing the most valuable type-strain genomes for metagenomic binning, comparative biology and taxonomic classification.</title>
        <authorList>
            <person name="Goeker M."/>
        </authorList>
    </citation>
    <scope>NUCLEOTIDE SEQUENCE [LARGE SCALE GENOMIC DNA]</scope>
    <source>
        <strain evidence="1 2">DSM 17474</strain>
    </source>
</reference>
<proteinExistence type="predicted"/>
<evidence type="ECO:0000313" key="2">
    <source>
        <dbReference type="Proteomes" id="UP000294721"/>
    </source>
</evidence>
<sequence>MASCKKLGNAPEKGYAFGSETQLSHFKIMEKTMPRSAPIALAAALLLAACSNGNQAGDAQFKKAINQYAEENGVCLPLALSVQSPHDGGAQIDVRLGAPQILIAEQDFNGERINQNVLAQMRVLDKEGFYKRSGSENLPLPDGKGKIKISAYELTEKGSAQSRAGARGPLFCIGRLSVEKINWYTEPTPANGVTLSKVSYEAEFRPEKWAEKLLEKGGEYWPQVDNTRTQTATLVQTNQGWRDIRELQ</sequence>
<organism evidence="1 2">
    <name type="scientific">Uruburuella suis</name>
    <dbReference type="NCBI Taxonomy" id="252130"/>
    <lineage>
        <taxon>Bacteria</taxon>
        <taxon>Pseudomonadati</taxon>
        <taxon>Pseudomonadota</taxon>
        <taxon>Betaproteobacteria</taxon>
        <taxon>Neisseriales</taxon>
        <taxon>Neisseriaceae</taxon>
        <taxon>Uruburuella</taxon>
    </lineage>
</organism>